<proteinExistence type="predicted"/>
<reference evidence="1 2" key="1">
    <citation type="submission" date="2024-02" db="EMBL/GenBank/DDBJ databases">
        <authorList>
            <person name="Chen Y."/>
            <person name="Shah S."/>
            <person name="Dougan E. K."/>
            <person name="Thang M."/>
            <person name="Chan C."/>
        </authorList>
    </citation>
    <scope>NUCLEOTIDE SEQUENCE [LARGE SCALE GENOMIC DNA]</scope>
</reference>
<evidence type="ECO:0000313" key="2">
    <source>
        <dbReference type="Proteomes" id="UP001642464"/>
    </source>
</evidence>
<protein>
    <submittedName>
        <fullName evidence="1">Uncharacterized protein</fullName>
    </submittedName>
</protein>
<gene>
    <name evidence="1" type="ORF">SCF082_LOCUS6136</name>
</gene>
<name>A0ABP0IE06_9DINO</name>
<organism evidence="1 2">
    <name type="scientific">Durusdinium trenchii</name>
    <dbReference type="NCBI Taxonomy" id="1381693"/>
    <lineage>
        <taxon>Eukaryota</taxon>
        <taxon>Sar</taxon>
        <taxon>Alveolata</taxon>
        <taxon>Dinophyceae</taxon>
        <taxon>Suessiales</taxon>
        <taxon>Symbiodiniaceae</taxon>
        <taxon>Durusdinium</taxon>
    </lineage>
</organism>
<comment type="caution">
    <text evidence="1">The sequence shown here is derived from an EMBL/GenBank/DDBJ whole genome shotgun (WGS) entry which is preliminary data.</text>
</comment>
<sequence>MVRHMSSPEVRAALVTANRFETATEAAANSAAIAPSALGTVNHAIDEKTFQSIVIDEFGEGQGSALRIAKEAVAELPEDAPLDQVIGAIRGRARDVGVRSLRDATQKTSAFVNLEDGDVEKILSKYDNAPTTKIIKQATVGVQAFIEESSARGVNPKPQLEGILEDIQIQKAQLDGLNQMVSQQPGNYYNSNPSSIEARISELDLSEKKIRQAINGFDVRAAFGTPQNVSPEPAPPSRPAPHEVIRDLFKPDVSGAFKNYMGN</sequence>
<evidence type="ECO:0000313" key="1">
    <source>
        <dbReference type="EMBL" id="CAK8999604.1"/>
    </source>
</evidence>
<dbReference type="EMBL" id="CAXAMM010003357">
    <property type="protein sequence ID" value="CAK8999604.1"/>
    <property type="molecule type" value="Genomic_DNA"/>
</dbReference>
<accession>A0ABP0IE06</accession>
<dbReference type="Proteomes" id="UP001642464">
    <property type="component" value="Unassembled WGS sequence"/>
</dbReference>
<keyword evidence="2" id="KW-1185">Reference proteome</keyword>